<dbReference type="Gene3D" id="3.90.650.10">
    <property type="entry name" value="PurM-like C-terminal domain"/>
    <property type="match status" value="1"/>
</dbReference>
<dbReference type="Pfam" id="PF00586">
    <property type="entry name" value="AIRS"/>
    <property type="match status" value="1"/>
</dbReference>
<dbReference type="InterPro" id="IPR016188">
    <property type="entry name" value="PurM-like_N"/>
</dbReference>
<dbReference type="NCBIfam" id="TIGR02124">
    <property type="entry name" value="hypE"/>
    <property type="match status" value="1"/>
</dbReference>
<dbReference type="InterPro" id="IPR011854">
    <property type="entry name" value="HypE"/>
</dbReference>
<dbReference type="InterPro" id="IPR036921">
    <property type="entry name" value="PurM-like_N_sf"/>
</dbReference>
<dbReference type="RefSeq" id="WP_077849589.1">
    <property type="nucleotide sequence ID" value="NZ_LZZM01000221.1"/>
</dbReference>
<dbReference type="Pfam" id="PF02769">
    <property type="entry name" value="AIRS_C"/>
    <property type="match status" value="1"/>
</dbReference>
<dbReference type="PIRSF" id="PIRSF005644">
    <property type="entry name" value="Hdrgns_mtr_HypE"/>
    <property type="match status" value="1"/>
</dbReference>
<evidence type="ECO:0000259" key="3">
    <source>
        <dbReference type="Pfam" id="PF02769"/>
    </source>
</evidence>
<dbReference type="EMBL" id="LZZM01000221">
    <property type="protein sequence ID" value="OOM72699.1"/>
    <property type="molecule type" value="Genomic_DNA"/>
</dbReference>
<evidence type="ECO:0000256" key="1">
    <source>
        <dbReference type="ARBA" id="ARBA00006243"/>
    </source>
</evidence>
<dbReference type="GO" id="GO:0051604">
    <property type="term" value="P:protein maturation"/>
    <property type="evidence" value="ECO:0007669"/>
    <property type="project" value="TreeGrafter"/>
</dbReference>
<dbReference type="Gene3D" id="3.30.1330.10">
    <property type="entry name" value="PurM-like, N-terminal domain"/>
    <property type="match status" value="1"/>
</dbReference>
<gene>
    <name evidence="4" type="primary">hypE_2</name>
    <name evidence="4" type="ORF">CLPUN_46740</name>
</gene>
<name>A0A1S8T4W9_9CLOT</name>
<dbReference type="STRING" id="29367.CLPUN_46740"/>
<keyword evidence="5" id="KW-1185">Reference proteome</keyword>
<dbReference type="OrthoDB" id="9801934at2"/>
<proteinExistence type="inferred from homology"/>
<dbReference type="InterPro" id="IPR036676">
    <property type="entry name" value="PurM-like_C_sf"/>
</dbReference>
<feature type="domain" description="PurM-like C-terminal" evidence="3">
    <location>
        <begin position="161"/>
        <end position="312"/>
    </location>
</feature>
<dbReference type="SUPFAM" id="SSF56042">
    <property type="entry name" value="PurM C-terminal domain-like"/>
    <property type="match status" value="1"/>
</dbReference>
<dbReference type="InterPro" id="IPR010918">
    <property type="entry name" value="PurM-like_C_dom"/>
</dbReference>
<sequence length="335" mass="36063">MSDTITLSHGSGGIQTNKLINELFFKYFNNPILDMMNDSAQIDIDFKKLAFTTDSFVVNPIFFCGGNIGKLAVCGTVNDLAVSGAKPLYLTSAFIIEEGFSIKNLEEIVKSMAEEANKAGVKIVAGDTKVVEKGNVDGIFINTSGIGSIYKNVNINCANAKVGDIVIINGTLGDHGMTIMCERNKLGFEGNLKSDCACLNSLVDVMFEAYEGIHVIRDATRGGVASVLNEISEFSNVTIALEENSLPLKEEVKGASEMLGLDPLYIANEGKICVFVEEDYAEKVLNSMKKHPLGSKAAIIGKVTKEVGKKVYLNTIVGGKRLVDMPSGIQLPRIC</sequence>
<reference evidence="4 5" key="1">
    <citation type="submission" date="2016-05" db="EMBL/GenBank/DDBJ databases">
        <title>Microbial solvent formation.</title>
        <authorList>
            <person name="Poehlein A."/>
            <person name="Montoya Solano J.D."/>
            <person name="Flitsch S."/>
            <person name="Krabben P."/>
            <person name="Duerre P."/>
            <person name="Daniel R."/>
        </authorList>
    </citation>
    <scope>NUCLEOTIDE SEQUENCE [LARGE SCALE GENOMIC DNA]</scope>
    <source>
        <strain evidence="4 5">DSM 2619</strain>
    </source>
</reference>
<comment type="caution">
    <text evidence="4">The sequence shown here is derived from an EMBL/GenBank/DDBJ whole genome shotgun (WGS) entry which is preliminary data.</text>
</comment>
<evidence type="ECO:0000313" key="4">
    <source>
        <dbReference type="EMBL" id="OOM72699.1"/>
    </source>
</evidence>
<evidence type="ECO:0000313" key="5">
    <source>
        <dbReference type="Proteomes" id="UP000190890"/>
    </source>
</evidence>
<feature type="domain" description="PurM-like N-terminal" evidence="2">
    <location>
        <begin position="38"/>
        <end position="148"/>
    </location>
</feature>
<accession>A0A1S8T4W9</accession>
<dbReference type="CDD" id="cd02197">
    <property type="entry name" value="HypE"/>
    <property type="match status" value="1"/>
</dbReference>
<protein>
    <submittedName>
        <fullName evidence="4">Hydrogenase isoenzymes formation protein HypE</fullName>
    </submittedName>
</protein>
<organism evidence="4 5">
    <name type="scientific">Clostridium puniceum</name>
    <dbReference type="NCBI Taxonomy" id="29367"/>
    <lineage>
        <taxon>Bacteria</taxon>
        <taxon>Bacillati</taxon>
        <taxon>Bacillota</taxon>
        <taxon>Clostridia</taxon>
        <taxon>Eubacteriales</taxon>
        <taxon>Clostridiaceae</taxon>
        <taxon>Clostridium</taxon>
    </lineage>
</organism>
<comment type="similarity">
    <text evidence="1">Belongs to the HypE family.</text>
</comment>
<evidence type="ECO:0000259" key="2">
    <source>
        <dbReference type="Pfam" id="PF00586"/>
    </source>
</evidence>
<dbReference type="Proteomes" id="UP000190890">
    <property type="component" value="Unassembled WGS sequence"/>
</dbReference>
<dbReference type="SUPFAM" id="SSF55326">
    <property type="entry name" value="PurM N-terminal domain-like"/>
    <property type="match status" value="1"/>
</dbReference>
<dbReference type="PANTHER" id="PTHR30303">
    <property type="entry name" value="HYDROGENASE ISOENZYMES FORMATION PROTEIN HYPE"/>
    <property type="match status" value="1"/>
</dbReference>
<dbReference type="PANTHER" id="PTHR30303:SF0">
    <property type="entry name" value="CARBAMOYL DEHYDRATASE HYPE"/>
    <property type="match status" value="1"/>
</dbReference>
<dbReference type="AlphaFoldDB" id="A0A1S8T4W9"/>